<keyword evidence="3" id="KW-1185">Reference proteome</keyword>
<keyword evidence="1" id="KW-0472">Membrane</keyword>
<sequence length="79" mass="9218">MLRCSIKCLYQIVEEIGFVEQKTALYFPLLVKIRGFFGLEFGAFGVMSTGDFLNFYFSKLKFPSKDGMVDGNMLRWLQW</sequence>
<proteinExistence type="predicted"/>
<dbReference type="EMBL" id="CM007894">
    <property type="protein sequence ID" value="OTG25080.1"/>
    <property type="molecule type" value="Genomic_DNA"/>
</dbReference>
<feature type="transmembrane region" description="Helical" evidence="1">
    <location>
        <begin position="36"/>
        <end position="57"/>
    </location>
</feature>
<accession>A0A251UNW7</accession>
<name>A0A251UNW7_HELAN</name>
<evidence type="ECO:0000313" key="2">
    <source>
        <dbReference type="EMBL" id="OTG25080.1"/>
    </source>
</evidence>
<protein>
    <submittedName>
        <fullName evidence="2">Uncharacterized protein</fullName>
    </submittedName>
</protein>
<keyword evidence="1" id="KW-0812">Transmembrane</keyword>
<evidence type="ECO:0000256" key="1">
    <source>
        <dbReference type="SAM" id="Phobius"/>
    </source>
</evidence>
<dbReference type="Proteomes" id="UP000215914">
    <property type="component" value="Chromosome 5"/>
</dbReference>
<organism evidence="2 3">
    <name type="scientific">Helianthus annuus</name>
    <name type="common">Common sunflower</name>
    <dbReference type="NCBI Taxonomy" id="4232"/>
    <lineage>
        <taxon>Eukaryota</taxon>
        <taxon>Viridiplantae</taxon>
        <taxon>Streptophyta</taxon>
        <taxon>Embryophyta</taxon>
        <taxon>Tracheophyta</taxon>
        <taxon>Spermatophyta</taxon>
        <taxon>Magnoliopsida</taxon>
        <taxon>eudicotyledons</taxon>
        <taxon>Gunneridae</taxon>
        <taxon>Pentapetalae</taxon>
        <taxon>asterids</taxon>
        <taxon>campanulids</taxon>
        <taxon>Asterales</taxon>
        <taxon>Asteraceae</taxon>
        <taxon>Asteroideae</taxon>
        <taxon>Heliantheae alliance</taxon>
        <taxon>Heliantheae</taxon>
        <taxon>Helianthus</taxon>
    </lineage>
</organism>
<keyword evidence="1" id="KW-1133">Transmembrane helix</keyword>
<evidence type="ECO:0000313" key="3">
    <source>
        <dbReference type="Proteomes" id="UP000215914"/>
    </source>
</evidence>
<reference evidence="3" key="1">
    <citation type="journal article" date="2017" name="Nature">
        <title>The sunflower genome provides insights into oil metabolism, flowering and Asterid evolution.</title>
        <authorList>
            <person name="Badouin H."/>
            <person name="Gouzy J."/>
            <person name="Grassa C.J."/>
            <person name="Murat F."/>
            <person name="Staton S.E."/>
            <person name="Cottret L."/>
            <person name="Lelandais-Briere C."/>
            <person name="Owens G.L."/>
            <person name="Carrere S."/>
            <person name="Mayjonade B."/>
            <person name="Legrand L."/>
            <person name="Gill N."/>
            <person name="Kane N.C."/>
            <person name="Bowers J.E."/>
            <person name="Hubner S."/>
            <person name="Bellec A."/>
            <person name="Berard A."/>
            <person name="Berges H."/>
            <person name="Blanchet N."/>
            <person name="Boniface M.C."/>
            <person name="Brunel D."/>
            <person name="Catrice O."/>
            <person name="Chaidir N."/>
            <person name="Claudel C."/>
            <person name="Donnadieu C."/>
            <person name="Faraut T."/>
            <person name="Fievet G."/>
            <person name="Helmstetter N."/>
            <person name="King M."/>
            <person name="Knapp S.J."/>
            <person name="Lai Z."/>
            <person name="Le Paslier M.C."/>
            <person name="Lippi Y."/>
            <person name="Lorenzon L."/>
            <person name="Mandel J.R."/>
            <person name="Marage G."/>
            <person name="Marchand G."/>
            <person name="Marquand E."/>
            <person name="Bret-Mestries E."/>
            <person name="Morien E."/>
            <person name="Nambeesan S."/>
            <person name="Nguyen T."/>
            <person name="Pegot-Espagnet P."/>
            <person name="Pouilly N."/>
            <person name="Raftis F."/>
            <person name="Sallet E."/>
            <person name="Schiex T."/>
            <person name="Thomas J."/>
            <person name="Vandecasteele C."/>
            <person name="Vares D."/>
            <person name="Vear F."/>
            <person name="Vautrin S."/>
            <person name="Crespi M."/>
            <person name="Mangin B."/>
            <person name="Burke J.M."/>
            <person name="Salse J."/>
            <person name="Munos S."/>
            <person name="Vincourt P."/>
            <person name="Rieseberg L.H."/>
            <person name="Langlade N.B."/>
        </authorList>
    </citation>
    <scope>NUCLEOTIDE SEQUENCE [LARGE SCALE GENOMIC DNA]</scope>
    <source>
        <strain evidence="3">cv. SF193</strain>
    </source>
</reference>
<gene>
    <name evidence="2" type="ORF">HannXRQ_Chr05g0143761</name>
</gene>
<dbReference type="AlphaFoldDB" id="A0A251UNW7"/>
<dbReference type="InParanoid" id="A0A251UNW7"/>